<dbReference type="AlphaFoldDB" id="A0A4U1CDV8"/>
<gene>
    <name evidence="2" type="ORF">FA045_03520</name>
</gene>
<feature type="chain" id="PRO_5020475390" evidence="1">
    <location>
        <begin position="20"/>
        <end position="168"/>
    </location>
</feature>
<sequence>MKTFLLVSFLCLVTLTCSAQRITPSVINAGGGSFTNSAYVFEWNIGELALVESMVTSKVSLTNGFLQPLPPLFILTPNLYVVATNILTPNADGSNDTWIIRDLDRYSENEVTIIDRGGRILYKVKNYQNDWKGDFNGNPLAEDTYYYILSLKKNNQTAIQRGFITLIR</sequence>
<keyword evidence="1" id="KW-0732">Signal</keyword>
<dbReference type="OrthoDB" id="9765926at2"/>
<dbReference type="Pfam" id="PF13585">
    <property type="entry name" value="CHU_C"/>
    <property type="match status" value="1"/>
</dbReference>
<dbReference type="InterPro" id="IPR026341">
    <property type="entry name" value="T9SS_type_B"/>
</dbReference>
<protein>
    <submittedName>
        <fullName evidence="2">Gliding motility-associated C-terminal domain-containing protein</fullName>
    </submittedName>
</protein>
<dbReference type="Proteomes" id="UP000310477">
    <property type="component" value="Unassembled WGS sequence"/>
</dbReference>
<evidence type="ECO:0000313" key="2">
    <source>
        <dbReference type="EMBL" id="TKC02364.1"/>
    </source>
</evidence>
<reference evidence="2 3" key="1">
    <citation type="submission" date="2019-04" db="EMBL/GenBank/DDBJ databases">
        <title>Pedobacter sp. AR-2-6 sp. nov., isolated from Arctic soil.</title>
        <authorList>
            <person name="Dahal R.H."/>
            <person name="Kim D.-U."/>
        </authorList>
    </citation>
    <scope>NUCLEOTIDE SEQUENCE [LARGE SCALE GENOMIC DNA]</scope>
    <source>
        <strain evidence="2 3">AR-2-6</strain>
    </source>
</reference>
<accession>A0A4U1CDV8</accession>
<keyword evidence="3" id="KW-1185">Reference proteome</keyword>
<feature type="signal peptide" evidence="1">
    <location>
        <begin position="1"/>
        <end position="19"/>
    </location>
</feature>
<organism evidence="2 3">
    <name type="scientific">Pedobacter cryotolerans</name>
    <dbReference type="NCBI Taxonomy" id="2571270"/>
    <lineage>
        <taxon>Bacteria</taxon>
        <taxon>Pseudomonadati</taxon>
        <taxon>Bacteroidota</taxon>
        <taxon>Sphingobacteriia</taxon>
        <taxon>Sphingobacteriales</taxon>
        <taxon>Sphingobacteriaceae</taxon>
        <taxon>Pedobacter</taxon>
    </lineage>
</organism>
<dbReference type="RefSeq" id="WP_136874548.1">
    <property type="nucleotide sequence ID" value="NZ_SWBO01000002.1"/>
</dbReference>
<evidence type="ECO:0000313" key="3">
    <source>
        <dbReference type="Proteomes" id="UP000310477"/>
    </source>
</evidence>
<name>A0A4U1CDV8_9SPHI</name>
<evidence type="ECO:0000256" key="1">
    <source>
        <dbReference type="SAM" id="SignalP"/>
    </source>
</evidence>
<dbReference type="NCBIfam" id="TIGR04131">
    <property type="entry name" value="Bac_Flav_CTERM"/>
    <property type="match status" value="1"/>
</dbReference>
<comment type="caution">
    <text evidence="2">The sequence shown here is derived from an EMBL/GenBank/DDBJ whole genome shotgun (WGS) entry which is preliminary data.</text>
</comment>
<dbReference type="EMBL" id="SWBO01000002">
    <property type="protein sequence ID" value="TKC02364.1"/>
    <property type="molecule type" value="Genomic_DNA"/>
</dbReference>
<proteinExistence type="predicted"/>